<organism evidence="2 3">
    <name type="scientific">Conoideocrella luteorostrata</name>
    <dbReference type="NCBI Taxonomy" id="1105319"/>
    <lineage>
        <taxon>Eukaryota</taxon>
        <taxon>Fungi</taxon>
        <taxon>Dikarya</taxon>
        <taxon>Ascomycota</taxon>
        <taxon>Pezizomycotina</taxon>
        <taxon>Sordariomycetes</taxon>
        <taxon>Hypocreomycetidae</taxon>
        <taxon>Hypocreales</taxon>
        <taxon>Clavicipitaceae</taxon>
        <taxon>Conoideocrella</taxon>
    </lineage>
</organism>
<dbReference type="AlphaFoldDB" id="A0AAJ0CJ06"/>
<evidence type="ECO:0000313" key="3">
    <source>
        <dbReference type="Proteomes" id="UP001251528"/>
    </source>
</evidence>
<feature type="compositionally biased region" description="Low complexity" evidence="1">
    <location>
        <begin position="125"/>
        <end position="142"/>
    </location>
</feature>
<dbReference type="EMBL" id="JASWJB010000193">
    <property type="protein sequence ID" value="KAK2593844.1"/>
    <property type="molecule type" value="Genomic_DNA"/>
</dbReference>
<evidence type="ECO:0000313" key="2">
    <source>
        <dbReference type="EMBL" id="KAK2593844.1"/>
    </source>
</evidence>
<gene>
    <name evidence="2" type="ORF">QQS21_008459</name>
</gene>
<feature type="region of interest" description="Disordered" evidence="1">
    <location>
        <begin position="119"/>
        <end position="159"/>
    </location>
</feature>
<protein>
    <submittedName>
        <fullName evidence="2">Uncharacterized protein</fullName>
    </submittedName>
</protein>
<dbReference type="Proteomes" id="UP001251528">
    <property type="component" value="Unassembled WGS sequence"/>
</dbReference>
<sequence length="188" mass="21416">MSTRPRSPSPSGGESSIRPKRAFELPSPIDSLEEFASDLKKTVKKENSVPKLTQWAEWLKSNLPQYIGEIDIVANWKTGSATVIFVLPIEIWLALPDNGACSFVSYHYMWDSADARRRHAAAVKPQEQQQQQPLQEEQAPLPRMRHGNVPRPSQPDRNNCYVDTRAVRERLRGLWAQGRNSGRKCLRL</sequence>
<keyword evidence="3" id="KW-1185">Reference proteome</keyword>
<feature type="compositionally biased region" description="Low complexity" evidence="1">
    <location>
        <begin position="1"/>
        <end position="16"/>
    </location>
</feature>
<comment type="caution">
    <text evidence="2">The sequence shown here is derived from an EMBL/GenBank/DDBJ whole genome shotgun (WGS) entry which is preliminary data.</text>
</comment>
<evidence type="ECO:0000256" key="1">
    <source>
        <dbReference type="SAM" id="MobiDB-lite"/>
    </source>
</evidence>
<reference evidence="2" key="1">
    <citation type="submission" date="2023-06" db="EMBL/GenBank/DDBJ databases">
        <title>Conoideocrella luteorostrata (Hypocreales: Clavicipitaceae), a potential biocontrol fungus for elongate hemlock scale in United States Christmas tree production areas.</title>
        <authorList>
            <person name="Barrett H."/>
            <person name="Lovett B."/>
            <person name="Macias A.M."/>
            <person name="Stajich J.E."/>
            <person name="Kasson M.T."/>
        </authorList>
    </citation>
    <scope>NUCLEOTIDE SEQUENCE</scope>
    <source>
        <strain evidence="2">ARSEF 14590</strain>
    </source>
</reference>
<name>A0AAJ0CJ06_9HYPO</name>
<proteinExistence type="predicted"/>
<accession>A0AAJ0CJ06</accession>
<feature type="region of interest" description="Disordered" evidence="1">
    <location>
        <begin position="1"/>
        <end position="21"/>
    </location>
</feature>